<keyword evidence="2" id="KW-0445">Lipid transport</keyword>
<evidence type="ECO:0000259" key="5">
    <source>
        <dbReference type="PROSITE" id="PS50848"/>
    </source>
</evidence>
<dbReference type="PANTHER" id="PTHR46374">
    <property type="entry name" value="PROTEIN CBG07384"/>
    <property type="match status" value="1"/>
</dbReference>
<name>A0A3B3QW13_9TELE</name>
<sequence length="177" mass="19794">MNQDGLWRKLQYRGQATIEDTPENIIPFMYLPEHRMKWDKSLQSYSILEHIGQETFICHTVTHRYGMGLISSRDFVDLVKVKRYNGGIVTTNSVSVDYPQCPPCSPHIRGHNNACGYVCSPLMGTPSRSQLEVYIQPDLGGMLPRTVVEAALPNNIIDLVNSARAGLKAKTMESTGP</sequence>
<dbReference type="InterPro" id="IPR043556">
    <property type="entry name" value="StARD5/6"/>
</dbReference>
<accession>A0A3B3QW13</accession>
<dbReference type="STRING" id="1676925.ENSPKIP00000009602"/>
<evidence type="ECO:0000256" key="1">
    <source>
        <dbReference type="ARBA" id="ARBA00022448"/>
    </source>
</evidence>
<protein>
    <submittedName>
        <fullName evidence="6">StAR related lipid transfer domain containing 6</fullName>
    </submittedName>
</protein>
<dbReference type="InterPro" id="IPR002913">
    <property type="entry name" value="START_lipid-bd_dom"/>
</dbReference>
<keyword evidence="1" id="KW-0813">Transport</keyword>
<reference evidence="6" key="1">
    <citation type="submission" date="2025-05" db="UniProtKB">
        <authorList>
            <consortium name="Ensembl"/>
        </authorList>
    </citation>
    <scope>IDENTIFICATION</scope>
</reference>
<feature type="domain" description="START" evidence="5">
    <location>
        <begin position="12"/>
        <end position="172"/>
    </location>
</feature>
<dbReference type="Proteomes" id="UP000261540">
    <property type="component" value="Unplaced"/>
</dbReference>
<organism evidence="6 7">
    <name type="scientific">Paramormyrops kingsleyae</name>
    <dbReference type="NCBI Taxonomy" id="1676925"/>
    <lineage>
        <taxon>Eukaryota</taxon>
        <taxon>Metazoa</taxon>
        <taxon>Chordata</taxon>
        <taxon>Craniata</taxon>
        <taxon>Vertebrata</taxon>
        <taxon>Euteleostomi</taxon>
        <taxon>Actinopterygii</taxon>
        <taxon>Neopterygii</taxon>
        <taxon>Teleostei</taxon>
        <taxon>Osteoglossocephala</taxon>
        <taxon>Osteoglossomorpha</taxon>
        <taxon>Osteoglossiformes</taxon>
        <taxon>Mormyridae</taxon>
        <taxon>Paramormyrops</taxon>
    </lineage>
</organism>
<dbReference type="AlphaFoldDB" id="A0A3B3QW13"/>
<evidence type="ECO:0000256" key="4">
    <source>
        <dbReference type="ARBA" id="ARBA00024750"/>
    </source>
</evidence>
<evidence type="ECO:0000256" key="2">
    <source>
        <dbReference type="ARBA" id="ARBA00023055"/>
    </source>
</evidence>
<dbReference type="GeneTree" id="ENSGT00940000161788"/>
<dbReference type="InterPro" id="IPR023393">
    <property type="entry name" value="START-like_dom_sf"/>
</dbReference>
<dbReference type="SUPFAM" id="SSF55961">
    <property type="entry name" value="Bet v1-like"/>
    <property type="match status" value="1"/>
</dbReference>
<dbReference type="GO" id="GO:0006869">
    <property type="term" value="P:lipid transport"/>
    <property type="evidence" value="ECO:0007669"/>
    <property type="project" value="UniProtKB-KW"/>
</dbReference>
<evidence type="ECO:0000256" key="3">
    <source>
        <dbReference type="ARBA" id="ARBA00023121"/>
    </source>
</evidence>
<keyword evidence="7" id="KW-1185">Reference proteome</keyword>
<comment type="function">
    <text evidence="4">May be involved in the intracellular transport of sterols or other lipids. May bind cholesterol or other sterols.</text>
</comment>
<proteinExistence type="predicted"/>
<evidence type="ECO:0000313" key="6">
    <source>
        <dbReference type="Ensembl" id="ENSPKIP00000009606.1"/>
    </source>
</evidence>
<dbReference type="Ensembl" id="ENSPKIT00000033718.1">
    <property type="protein sequence ID" value="ENSPKIP00000009606.1"/>
    <property type="gene ID" value="ENSPKIG00000024651.1"/>
</dbReference>
<keyword evidence="3" id="KW-0446">Lipid-binding</keyword>
<dbReference type="PROSITE" id="PS50848">
    <property type="entry name" value="START"/>
    <property type="match status" value="1"/>
</dbReference>
<dbReference type="Gene3D" id="3.30.530.20">
    <property type="match status" value="1"/>
</dbReference>
<dbReference type="Pfam" id="PF01852">
    <property type="entry name" value="START"/>
    <property type="match status" value="1"/>
</dbReference>
<dbReference type="PANTHER" id="PTHR46374:SF2">
    <property type="entry name" value="STAR-RELATED LIPID TRANSFER PROTEIN 6"/>
    <property type="match status" value="1"/>
</dbReference>
<evidence type="ECO:0000313" key="7">
    <source>
        <dbReference type="Proteomes" id="UP000261540"/>
    </source>
</evidence>
<dbReference type="GO" id="GO:0008289">
    <property type="term" value="F:lipid binding"/>
    <property type="evidence" value="ECO:0007669"/>
    <property type="project" value="UniProtKB-KW"/>
</dbReference>
<dbReference type="Ensembl" id="ENSPKIT00000033714.1">
    <property type="protein sequence ID" value="ENSPKIP00000009602.1"/>
    <property type="gene ID" value="ENSPKIG00000024651.1"/>
</dbReference>